<keyword evidence="8" id="KW-1185">Reference proteome</keyword>
<dbReference type="Proteomes" id="UP000007030">
    <property type="component" value="Chromosome"/>
</dbReference>
<dbReference type="eggNOG" id="COG2383">
    <property type="taxonomic scope" value="Bacteria"/>
</dbReference>
<evidence type="ECO:0000256" key="5">
    <source>
        <dbReference type="ARBA" id="ARBA00023136"/>
    </source>
</evidence>
<accession>F2NQ77</accession>
<evidence type="ECO:0000256" key="4">
    <source>
        <dbReference type="ARBA" id="ARBA00022989"/>
    </source>
</evidence>
<keyword evidence="3 6" id="KW-0812">Transmembrane</keyword>
<dbReference type="PANTHER" id="PTHR21346">
    <property type="entry name" value="FUN14 DOMAIN CONTAINING"/>
    <property type="match status" value="1"/>
</dbReference>
<sequence>MENLQPFVGQITFGGLAGFATGYALKKIGKVLAVILGIGFLSLQLLAYAGYIQIDWTRIQQDVDPLLDQERLRGFWNQLLEVLTFNLPFAGGFTAGLVLGLKRG</sequence>
<reference evidence="7 8" key="1">
    <citation type="journal article" date="2012" name="Stand. Genomic Sci.">
        <title>Complete genome sequence of the aerobic, heterotroph Marinithermus hydrothermalis type strain (T1(T)) from a deep-sea hydrothermal vent chimney.</title>
        <authorList>
            <person name="Copeland A."/>
            <person name="Gu W."/>
            <person name="Yasawong M."/>
            <person name="Lapidus A."/>
            <person name="Lucas S."/>
            <person name="Deshpande S."/>
            <person name="Pagani I."/>
            <person name="Tapia R."/>
            <person name="Cheng J.F."/>
            <person name="Goodwin L.A."/>
            <person name="Pitluck S."/>
            <person name="Liolios K."/>
            <person name="Ivanova N."/>
            <person name="Mavromatis K."/>
            <person name="Mikhailova N."/>
            <person name="Pati A."/>
            <person name="Chen A."/>
            <person name="Palaniappan K."/>
            <person name="Land M."/>
            <person name="Pan C."/>
            <person name="Brambilla E.M."/>
            <person name="Rohde M."/>
            <person name="Tindall B.J."/>
            <person name="Sikorski J."/>
            <person name="Goker M."/>
            <person name="Detter J.C."/>
            <person name="Bristow J."/>
            <person name="Eisen J.A."/>
            <person name="Markowitz V."/>
            <person name="Hugenholtz P."/>
            <person name="Kyrpides N.C."/>
            <person name="Klenk H.P."/>
            <person name="Woyke T."/>
        </authorList>
    </citation>
    <scope>NUCLEOTIDE SEQUENCE [LARGE SCALE GENOMIC DNA]</scope>
    <source>
        <strain evidence="8">DSM 14884 / JCM 11576 / T1</strain>
    </source>
</reference>
<organism evidence="7 8">
    <name type="scientific">Marinithermus hydrothermalis (strain DSM 14884 / JCM 11576 / T1)</name>
    <dbReference type="NCBI Taxonomy" id="869210"/>
    <lineage>
        <taxon>Bacteria</taxon>
        <taxon>Thermotogati</taxon>
        <taxon>Deinococcota</taxon>
        <taxon>Deinococci</taxon>
        <taxon>Thermales</taxon>
        <taxon>Thermaceae</taxon>
        <taxon>Marinithermus</taxon>
    </lineage>
</organism>
<dbReference type="RefSeq" id="WP_013703440.1">
    <property type="nucleotide sequence ID" value="NC_015387.1"/>
</dbReference>
<dbReference type="PANTHER" id="PTHR21346:SF10">
    <property type="entry name" value="TRANSMEMBRANE PROTEIN"/>
    <property type="match status" value="1"/>
</dbReference>
<keyword evidence="4 6" id="KW-1133">Transmembrane helix</keyword>
<evidence type="ECO:0000313" key="8">
    <source>
        <dbReference type="Proteomes" id="UP000007030"/>
    </source>
</evidence>
<dbReference type="KEGG" id="mhd:Marky_0638"/>
<dbReference type="STRING" id="869210.Marky_0638"/>
<proteinExistence type="inferred from homology"/>
<evidence type="ECO:0000256" key="3">
    <source>
        <dbReference type="ARBA" id="ARBA00022692"/>
    </source>
</evidence>
<dbReference type="EMBL" id="CP002630">
    <property type="protein sequence ID" value="AEB11388.1"/>
    <property type="molecule type" value="Genomic_DNA"/>
</dbReference>
<comment type="similarity">
    <text evidence="2">Belongs to the FUN14 family.</text>
</comment>
<protein>
    <submittedName>
        <fullName evidence="7">FUN14 family protein</fullName>
    </submittedName>
</protein>
<feature type="transmembrane region" description="Helical" evidence="6">
    <location>
        <begin position="32"/>
        <end position="54"/>
    </location>
</feature>
<evidence type="ECO:0000313" key="7">
    <source>
        <dbReference type="EMBL" id="AEB11388.1"/>
    </source>
</evidence>
<dbReference type="Pfam" id="PF04930">
    <property type="entry name" value="FUN14"/>
    <property type="match status" value="1"/>
</dbReference>
<dbReference type="InterPro" id="IPR007014">
    <property type="entry name" value="FUN14"/>
</dbReference>
<dbReference type="GO" id="GO:0016020">
    <property type="term" value="C:membrane"/>
    <property type="evidence" value="ECO:0007669"/>
    <property type="project" value="UniProtKB-SubCell"/>
</dbReference>
<dbReference type="AlphaFoldDB" id="F2NQ77"/>
<dbReference type="HOGENOM" id="CLU_095425_1_0_0"/>
<feature type="transmembrane region" description="Helical" evidence="6">
    <location>
        <begin position="6"/>
        <end position="25"/>
    </location>
</feature>
<gene>
    <name evidence="7" type="ordered locus">Marky_0638</name>
</gene>
<evidence type="ECO:0000256" key="2">
    <source>
        <dbReference type="ARBA" id="ARBA00009160"/>
    </source>
</evidence>
<comment type="subcellular location">
    <subcellularLocation>
        <location evidence="1">Membrane</location>
    </subcellularLocation>
</comment>
<evidence type="ECO:0000256" key="6">
    <source>
        <dbReference type="SAM" id="Phobius"/>
    </source>
</evidence>
<evidence type="ECO:0000256" key="1">
    <source>
        <dbReference type="ARBA" id="ARBA00004370"/>
    </source>
</evidence>
<feature type="transmembrane region" description="Helical" evidence="6">
    <location>
        <begin position="74"/>
        <end position="101"/>
    </location>
</feature>
<name>F2NQ77_MARHT</name>
<keyword evidence="5 6" id="KW-0472">Membrane</keyword>